<dbReference type="PROSITE" id="PS50222">
    <property type="entry name" value="EF_HAND_2"/>
    <property type="match status" value="1"/>
</dbReference>
<evidence type="ECO:0000256" key="8">
    <source>
        <dbReference type="SAM" id="MobiDB-lite"/>
    </source>
</evidence>
<feature type="region of interest" description="Disordered" evidence="8">
    <location>
        <begin position="1"/>
        <end position="43"/>
    </location>
</feature>
<evidence type="ECO:0000256" key="6">
    <source>
        <dbReference type="ARBA" id="ARBA00022840"/>
    </source>
</evidence>
<feature type="domain" description="Protein kinase" evidence="9">
    <location>
        <begin position="79"/>
        <end position="371"/>
    </location>
</feature>
<keyword evidence="2" id="KW-0723">Serine/threonine-protein kinase</keyword>
<dbReference type="Pfam" id="PF13499">
    <property type="entry name" value="EF-hand_7"/>
    <property type="match status" value="1"/>
</dbReference>
<dbReference type="InterPro" id="IPR002048">
    <property type="entry name" value="EF_hand_dom"/>
</dbReference>
<dbReference type="PROSITE" id="PS00018">
    <property type="entry name" value="EF_HAND_1"/>
    <property type="match status" value="1"/>
</dbReference>
<reference evidence="11" key="1">
    <citation type="submission" date="2021-01" db="EMBL/GenBank/DDBJ databases">
        <authorList>
            <consortium name="Genoscope - CEA"/>
            <person name="William W."/>
        </authorList>
    </citation>
    <scope>NUCLEOTIDE SEQUENCE</scope>
</reference>
<comment type="caution">
    <text evidence="11">The sequence shown here is derived from an EMBL/GenBank/DDBJ whole genome shotgun (WGS) entry which is preliminary data.</text>
</comment>
<dbReference type="InterPro" id="IPR050205">
    <property type="entry name" value="CDPK_Ser/Thr_kinases"/>
</dbReference>
<evidence type="ECO:0000256" key="1">
    <source>
        <dbReference type="ARBA" id="ARBA00001946"/>
    </source>
</evidence>
<sequence>MGLCQSNRNSRKSFAAKKLHTQSDTNIQNKSKGKETPIRPKTQPTLNTILKDHFSTIKTPIAIGTSKRMIKEALAKTYSVLNQDFGYPNYDNVGIIQHNVTGQVRTAKTILKEDESINDMDQYINNIRENNLVILFILQESSPHFNNAIELFEDFKCYYVIQQYCSGGKLNNLCGKIEEDNAIYIISQILDTLKEIHSLNNYHGNLSIQSFALQDQSNNHYVKLIDIYPVFQVKEKYDVQRNQLNDMKAVGLILFQLITNKPITKQTAEMILKKPKDLQYRHSFWFLLVIQFLEIKNLSIYDNLLQNSNYQKIIKKYQSQYAESIFSKIQVKKASYLQQQIILVMNKMFFQERQNQIQRIFLKNDTNHNGTLQKEELKNALGYEEDIDEIFDQIDIDGNGKIDMNEFIFTSCDRAALLNEFNLNIAFYELQRKGFVITSQFSKYISCDEDKIESEIASKFNSKKLNKQDFIKLMMELL</sequence>
<evidence type="ECO:0000256" key="2">
    <source>
        <dbReference type="ARBA" id="ARBA00022527"/>
    </source>
</evidence>
<dbReference type="InterPro" id="IPR018247">
    <property type="entry name" value="EF_Hand_1_Ca_BS"/>
</dbReference>
<dbReference type="Proteomes" id="UP000683925">
    <property type="component" value="Unassembled WGS sequence"/>
</dbReference>
<evidence type="ECO:0000259" key="10">
    <source>
        <dbReference type="PROSITE" id="PS50222"/>
    </source>
</evidence>
<keyword evidence="12" id="KW-1185">Reference proteome</keyword>
<evidence type="ECO:0000256" key="5">
    <source>
        <dbReference type="ARBA" id="ARBA00022777"/>
    </source>
</evidence>
<dbReference type="CDD" id="cd00051">
    <property type="entry name" value="EFh"/>
    <property type="match status" value="1"/>
</dbReference>
<organism evidence="11 12">
    <name type="scientific">Paramecium octaurelia</name>
    <dbReference type="NCBI Taxonomy" id="43137"/>
    <lineage>
        <taxon>Eukaryota</taxon>
        <taxon>Sar</taxon>
        <taxon>Alveolata</taxon>
        <taxon>Ciliophora</taxon>
        <taxon>Intramacronucleata</taxon>
        <taxon>Oligohymenophorea</taxon>
        <taxon>Peniculida</taxon>
        <taxon>Parameciidae</taxon>
        <taxon>Paramecium</taxon>
    </lineage>
</organism>
<evidence type="ECO:0000256" key="4">
    <source>
        <dbReference type="ARBA" id="ARBA00022741"/>
    </source>
</evidence>
<comment type="cofactor">
    <cofactor evidence="1">
        <name>Mg(2+)</name>
        <dbReference type="ChEBI" id="CHEBI:18420"/>
    </cofactor>
</comment>
<comment type="similarity">
    <text evidence="7">Belongs to the protein kinase superfamily. Ser/Thr protein kinase family. CDPK subfamily.</text>
</comment>
<dbReference type="OrthoDB" id="9989112at2759"/>
<feature type="domain" description="EF-hand" evidence="10">
    <location>
        <begin position="382"/>
        <end position="417"/>
    </location>
</feature>
<accession>A0A8S1XU15</accession>
<dbReference type="AlphaFoldDB" id="A0A8S1XU15"/>
<keyword evidence="4" id="KW-0547">Nucleotide-binding</keyword>
<feature type="compositionally biased region" description="Basic residues" evidence="8">
    <location>
        <begin position="9"/>
        <end position="20"/>
    </location>
</feature>
<dbReference type="SMART" id="SM00220">
    <property type="entry name" value="S_TKc"/>
    <property type="match status" value="1"/>
</dbReference>
<dbReference type="GO" id="GO:0005509">
    <property type="term" value="F:calcium ion binding"/>
    <property type="evidence" value="ECO:0007669"/>
    <property type="project" value="InterPro"/>
</dbReference>
<name>A0A8S1XU15_PAROT</name>
<dbReference type="EMBL" id="CAJJDP010000135">
    <property type="protein sequence ID" value="CAD8205006.1"/>
    <property type="molecule type" value="Genomic_DNA"/>
</dbReference>
<evidence type="ECO:0000256" key="3">
    <source>
        <dbReference type="ARBA" id="ARBA00022679"/>
    </source>
</evidence>
<evidence type="ECO:0000313" key="12">
    <source>
        <dbReference type="Proteomes" id="UP000683925"/>
    </source>
</evidence>
<keyword evidence="6" id="KW-0067">ATP-binding</keyword>
<evidence type="ECO:0000313" key="11">
    <source>
        <dbReference type="EMBL" id="CAD8205006.1"/>
    </source>
</evidence>
<dbReference type="InterPro" id="IPR000719">
    <property type="entry name" value="Prot_kinase_dom"/>
</dbReference>
<proteinExistence type="inferred from homology"/>
<dbReference type="GO" id="GO:0005524">
    <property type="term" value="F:ATP binding"/>
    <property type="evidence" value="ECO:0007669"/>
    <property type="project" value="UniProtKB-KW"/>
</dbReference>
<dbReference type="PROSITE" id="PS50011">
    <property type="entry name" value="PROTEIN_KINASE_DOM"/>
    <property type="match status" value="1"/>
</dbReference>
<dbReference type="OMA" id="DMNEFIF"/>
<evidence type="ECO:0000256" key="7">
    <source>
        <dbReference type="ARBA" id="ARBA00024334"/>
    </source>
</evidence>
<evidence type="ECO:0000259" key="9">
    <source>
        <dbReference type="PROSITE" id="PS50011"/>
    </source>
</evidence>
<keyword evidence="5" id="KW-0418">Kinase</keyword>
<dbReference type="GO" id="GO:0004674">
    <property type="term" value="F:protein serine/threonine kinase activity"/>
    <property type="evidence" value="ECO:0007669"/>
    <property type="project" value="UniProtKB-KW"/>
</dbReference>
<dbReference type="SMART" id="SM00054">
    <property type="entry name" value="EFh"/>
    <property type="match status" value="2"/>
</dbReference>
<protein>
    <recommendedName>
        <fullName evidence="13">Calcium-dependent protein kinase</fullName>
    </recommendedName>
</protein>
<keyword evidence="3" id="KW-0808">Transferase</keyword>
<dbReference type="PANTHER" id="PTHR24349">
    <property type="entry name" value="SERINE/THREONINE-PROTEIN KINASE"/>
    <property type="match status" value="1"/>
</dbReference>
<evidence type="ECO:0008006" key="13">
    <source>
        <dbReference type="Google" id="ProtNLM"/>
    </source>
</evidence>
<gene>
    <name evidence="11" type="ORF">POCTA_138.1.T1340084</name>
</gene>